<dbReference type="EMBL" id="LN902845">
    <property type="protein sequence ID" value="CUT98748.1"/>
    <property type="molecule type" value="Genomic_DNA"/>
</dbReference>
<reference evidence="1" key="1">
    <citation type="journal article" date="2013" name="Nature">
        <title>The genomes of four tapeworm species reveal adaptations to parasitism.</title>
        <authorList>
            <person name="Tsai I.J."/>
            <person name="Zarowiecki M."/>
            <person name="Holroyd N."/>
            <person name="Garciarrubio A."/>
            <person name="Sanchez-Flores A."/>
            <person name="Brooks K.L."/>
            <person name="Tracey A."/>
            <person name="Bobes R.J."/>
            <person name="Fragoso G."/>
            <person name="Sciutto E."/>
            <person name="Aslett M."/>
            <person name="Beasley H."/>
            <person name="Bennett H.M."/>
            <person name="Cai J."/>
            <person name="Camicia F."/>
            <person name="Clark R."/>
            <person name="Cucher M."/>
            <person name="De Silva N."/>
            <person name="Day T.A."/>
            <person name="Deplazes P."/>
            <person name="Estrada K."/>
            <person name="Fernandez C."/>
            <person name="Holland P.W."/>
            <person name="Hou J."/>
            <person name="Hu S."/>
            <person name="Huckvale T."/>
            <person name="Hung S.S."/>
            <person name="Kamenetzky L."/>
            <person name="Keane J.A."/>
            <person name="Kiss F."/>
            <person name="Koziol U."/>
            <person name="Lambert O."/>
            <person name="Liu K."/>
            <person name="Luo X."/>
            <person name="Luo Y."/>
            <person name="Macchiaroli N."/>
            <person name="Nichol S."/>
            <person name="Paps J."/>
            <person name="Parkinson J."/>
            <person name="Pouchkina-Stantcheva N."/>
            <person name="Riddiford N."/>
            <person name="Rosenzvit M."/>
            <person name="Salinas G."/>
            <person name="Wasmuth J.D."/>
            <person name="Zamanian M."/>
            <person name="Zheng Y."/>
            <person name="Cai X."/>
            <person name="Soberon X."/>
            <person name="Olson P.D."/>
            <person name="Laclette J.P."/>
            <person name="Brehm K."/>
            <person name="Berriman M."/>
            <person name="Garciarrubio A."/>
            <person name="Bobes R.J."/>
            <person name="Fragoso G."/>
            <person name="Sanchez-Flores A."/>
            <person name="Estrada K."/>
            <person name="Cevallos M.A."/>
            <person name="Morett E."/>
            <person name="Gonzalez V."/>
            <person name="Portillo T."/>
            <person name="Ochoa-Leyva A."/>
            <person name="Jose M.V."/>
            <person name="Sciutto E."/>
            <person name="Landa A."/>
            <person name="Jimenez L."/>
            <person name="Valdes V."/>
            <person name="Carrero J.C."/>
            <person name="Larralde C."/>
            <person name="Morales-Montor J."/>
            <person name="Limon-Lason J."/>
            <person name="Soberon X."/>
            <person name="Laclette J.P."/>
        </authorList>
    </citation>
    <scope>NUCLEOTIDE SEQUENCE [LARGE SCALE GENOMIC DNA]</scope>
</reference>
<evidence type="ECO:0000313" key="2">
    <source>
        <dbReference type="Proteomes" id="UP000017246"/>
    </source>
</evidence>
<evidence type="ECO:0000313" key="1">
    <source>
        <dbReference type="EMBL" id="CUT98748.1"/>
    </source>
</evidence>
<organism evidence="1 2">
    <name type="scientific">Echinococcus multilocularis</name>
    <name type="common">Fox tapeworm</name>
    <dbReference type="NCBI Taxonomy" id="6211"/>
    <lineage>
        <taxon>Eukaryota</taxon>
        <taxon>Metazoa</taxon>
        <taxon>Spiralia</taxon>
        <taxon>Lophotrochozoa</taxon>
        <taxon>Platyhelminthes</taxon>
        <taxon>Cestoda</taxon>
        <taxon>Eucestoda</taxon>
        <taxon>Cyclophyllidea</taxon>
        <taxon>Taeniidae</taxon>
        <taxon>Echinococcus</taxon>
    </lineage>
</organism>
<keyword evidence="2" id="KW-1185">Reference proteome</keyword>
<reference evidence="1" key="2">
    <citation type="submission" date="2015-11" db="EMBL/GenBank/DDBJ databases">
        <authorList>
            <person name="Zhang Y."/>
            <person name="Guo Z."/>
        </authorList>
    </citation>
    <scope>NUCLEOTIDE SEQUENCE</scope>
</reference>
<accession>A0A0S4MKN7</accession>
<dbReference type="OrthoDB" id="10064338at2759"/>
<sequence>MLYNDSPCLWKDFASIAQDLGTKSESWIGEFFNAHADKCELDVFINSSIERPGEVAQNAVEHMESAFTLSLAPG</sequence>
<name>A0A0S4MKN7_ECHMU</name>
<protein>
    <submittedName>
        <fullName evidence="1">Rest corepressor (Corest) protein</fullName>
    </submittedName>
</protein>
<proteinExistence type="predicted"/>
<dbReference type="AlphaFoldDB" id="A0A0S4MKN7"/>
<dbReference type="Proteomes" id="UP000017246">
    <property type="component" value="Unassembled WGS sequence"/>
</dbReference>